<proteinExistence type="predicted"/>
<dbReference type="AlphaFoldDB" id="A0A6L2ZKJ0"/>
<dbReference type="EMBL" id="BLWB01000022">
    <property type="protein sequence ID" value="GFM95147.1"/>
    <property type="molecule type" value="Genomic_RNA"/>
</dbReference>
<gene>
    <name evidence="1" type="ORF">MMARV_C022P1</name>
</gene>
<dbReference type="GO" id="GO:0003968">
    <property type="term" value="F:RNA-directed RNA polymerase activity"/>
    <property type="evidence" value="ECO:0007669"/>
    <property type="project" value="UniProtKB-KW"/>
</dbReference>
<name>A0A6L2ZKJ0_9ZZZZ</name>
<reference evidence="1" key="1">
    <citation type="submission" date="2020-05" db="EMBL/GenBank/DDBJ databases">
        <title>Diverged and active partitiviruses in Lichen.</title>
        <authorList>
            <person name="Urayama S."/>
            <person name="Doi N."/>
            <person name="Kondo F."/>
            <person name="Chiba Y."/>
            <person name="Takaki Y."/>
            <person name="Hirai M."/>
            <person name="Minegishi Y."/>
            <person name="Hagiwara D."/>
            <person name="Nunoura T."/>
        </authorList>
    </citation>
    <scope>NUCLEOTIDE SEQUENCE</scope>
</reference>
<keyword evidence="1" id="KW-0696">RNA-directed RNA polymerase</keyword>
<accession>A0A6L2ZKJ0</accession>
<evidence type="ECO:0000313" key="1">
    <source>
        <dbReference type="EMBL" id="GFM95147.1"/>
    </source>
</evidence>
<keyword evidence="1" id="KW-0808">Transferase</keyword>
<protein>
    <submittedName>
        <fullName evidence="1">RNA-dependent RNA polymerase</fullName>
    </submittedName>
</protein>
<keyword evidence="1" id="KW-0548">Nucleotidyltransferase</keyword>
<comment type="caution">
    <text evidence="1">The sequence shown here is derived from an EMBL/GenBank/DDBJ whole genome shotgun (WGS) entry which is preliminary data.</text>
</comment>
<sequence length="398" mass="45390">MDEGGIEREPDTTDNNFVAKSCYDDLVEKARLRLLDVHTLWRGKQRSTELPGSFERFFGLFRGFAVVLLHHGAPFAVVLTAGENVMQYLCTDDEALFFKRAKWLVAYPMARFLRNPLPATPKGETTSEGFKMTGCFRRWSNPRFVRYSRKNQHLWFSWFQCKRAALAISDTLGLMAQFDHRKNMERDDPADDELVDAVVAILEPLLCDINDLLVSSEKRWSKYHTHSASLSSSLGSTRKKGGQMGKLATDLGFTPVDDLFTTDLVAMREIHSSKFIEGRSVSTQEIRSSIDMREKWTERVRETARVAAIDAMIDTPLEAEIALVFEPLKIRVISKGHAAVYYSAVEFQKELHQILRRMPCFRAIGRPISVTDIPDVYDPREAPRNPSDLDERVLFSAD</sequence>
<organism evidence="1">
    <name type="scientific">viral metagenome</name>
    <dbReference type="NCBI Taxonomy" id="1070528"/>
    <lineage>
        <taxon>unclassified sequences</taxon>
        <taxon>metagenomes</taxon>
        <taxon>organismal metagenomes</taxon>
    </lineage>
</organism>